<name>A0ABU5GVX2_9BACT</name>
<dbReference type="RefSeq" id="WP_321544041.1">
    <property type="nucleotide sequence ID" value="NZ_JAXIVS010000001.1"/>
</dbReference>
<organism evidence="2 3">
    <name type="scientific">Hyalangium rubrum</name>
    <dbReference type="NCBI Taxonomy" id="3103134"/>
    <lineage>
        <taxon>Bacteria</taxon>
        <taxon>Pseudomonadati</taxon>
        <taxon>Myxococcota</taxon>
        <taxon>Myxococcia</taxon>
        <taxon>Myxococcales</taxon>
        <taxon>Cystobacterineae</taxon>
        <taxon>Archangiaceae</taxon>
        <taxon>Hyalangium</taxon>
    </lineage>
</organism>
<reference evidence="2 3" key="1">
    <citation type="submission" date="2023-12" db="EMBL/GenBank/DDBJ databases">
        <title>the genome sequence of Hyalangium sp. s54d21.</title>
        <authorList>
            <person name="Zhang X."/>
        </authorList>
    </citation>
    <scope>NUCLEOTIDE SEQUENCE [LARGE SCALE GENOMIC DNA]</scope>
    <source>
        <strain evidence="3">s54d21</strain>
    </source>
</reference>
<feature type="region of interest" description="Disordered" evidence="1">
    <location>
        <begin position="1"/>
        <end position="22"/>
    </location>
</feature>
<dbReference type="Proteomes" id="UP001291309">
    <property type="component" value="Unassembled WGS sequence"/>
</dbReference>
<proteinExistence type="predicted"/>
<keyword evidence="3" id="KW-1185">Reference proteome</keyword>
<evidence type="ECO:0000313" key="2">
    <source>
        <dbReference type="EMBL" id="MDY7225330.1"/>
    </source>
</evidence>
<protein>
    <submittedName>
        <fullName evidence="2">Uncharacterized protein</fullName>
    </submittedName>
</protein>
<evidence type="ECO:0000256" key="1">
    <source>
        <dbReference type="SAM" id="MobiDB-lite"/>
    </source>
</evidence>
<accession>A0ABU5GVX2</accession>
<comment type="caution">
    <text evidence="2">The sequence shown here is derived from an EMBL/GenBank/DDBJ whole genome shotgun (WGS) entry which is preliminary data.</text>
</comment>
<sequence>MSERQGAGWSGSVYGNHPVQGDGRVDGHAWYFRAKWAAWSMEIVEDTSISPEVMPVVGPEHPGWLVEEDWGTSPEASRMDDATAWQLIEQTIARFRRGELPYIRPEPL</sequence>
<dbReference type="EMBL" id="JAXIVS010000001">
    <property type="protein sequence ID" value="MDY7225330.1"/>
    <property type="molecule type" value="Genomic_DNA"/>
</dbReference>
<gene>
    <name evidence="2" type="ORF">SYV04_03010</name>
</gene>
<evidence type="ECO:0000313" key="3">
    <source>
        <dbReference type="Proteomes" id="UP001291309"/>
    </source>
</evidence>